<feature type="compositionally biased region" description="Polar residues" evidence="1">
    <location>
        <begin position="160"/>
        <end position="171"/>
    </location>
</feature>
<gene>
    <name evidence="2" type="ORF">BAE44_0025014</name>
</gene>
<comment type="caution">
    <text evidence="2">The sequence shown here is derived from an EMBL/GenBank/DDBJ whole genome shotgun (WGS) entry which is preliminary data.</text>
</comment>
<dbReference type="AlphaFoldDB" id="A0A1E5UMC1"/>
<evidence type="ECO:0000256" key="1">
    <source>
        <dbReference type="SAM" id="MobiDB-lite"/>
    </source>
</evidence>
<reference evidence="2 3" key="1">
    <citation type="submission" date="2016-09" db="EMBL/GenBank/DDBJ databases">
        <title>The draft genome of Dichanthelium oligosanthes: A C3 panicoid grass species.</title>
        <authorList>
            <person name="Studer A.J."/>
            <person name="Schnable J.C."/>
            <person name="Brutnell T.P."/>
        </authorList>
    </citation>
    <scope>NUCLEOTIDE SEQUENCE [LARGE SCALE GENOMIC DNA]</scope>
    <source>
        <strain evidence="3">cv. Kellogg 1175</strain>
        <tissue evidence="2">Leaf</tissue>
    </source>
</reference>
<feature type="region of interest" description="Disordered" evidence="1">
    <location>
        <begin position="151"/>
        <end position="183"/>
    </location>
</feature>
<organism evidence="2 3">
    <name type="scientific">Dichanthelium oligosanthes</name>
    <dbReference type="NCBI Taxonomy" id="888268"/>
    <lineage>
        <taxon>Eukaryota</taxon>
        <taxon>Viridiplantae</taxon>
        <taxon>Streptophyta</taxon>
        <taxon>Embryophyta</taxon>
        <taxon>Tracheophyta</taxon>
        <taxon>Spermatophyta</taxon>
        <taxon>Magnoliopsida</taxon>
        <taxon>Liliopsida</taxon>
        <taxon>Poales</taxon>
        <taxon>Poaceae</taxon>
        <taxon>PACMAD clade</taxon>
        <taxon>Panicoideae</taxon>
        <taxon>Panicodae</taxon>
        <taxon>Paniceae</taxon>
        <taxon>Dichantheliinae</taxon>
        <taxon>Dichanthelium</taxon>
    </lineage>
</organism>
<name>A0A1E5UMC1_9POAL</name>
<sequence>MARSSDDPVRLSLLPRSLKCSDIGLDDFAADDVGAFFLPAQDGTSAGVEQSPAQFGTACDANAFFAGQYDGSTGVQSAAFLNIADEQSPTQLRSTTFPASDGDHAALASAFFSGQNGGNIDMLNKAFPKGMKEANKFLPTNNSLLIDREATSEKHLPRDSNLSRTYSTNQTEEGRGNGRGRKKRLDWEELLEAETFRKSKLMVPEPEETGEIVDEMIVHGHERCLEEIKALRITIYGQRG</sequence>
<evidence type="ECO:0000313" key="3">
    <source>
        <dbReference type="Proteomes" id="UP000095767"/>
    </source>
</evidence>
<dbReference type="EMBL" id="LWDX02071699">
    <property type="protein sequence ID" value="OEL13968.1"/>
    <property type="molecule type" value="Genomic_DNA"/>
</dbReference>
<proteinExistence type="predicted"/>
<dbReference type="OrthoDB" id="10580072at2759"/>
<keyword evidence="3" id="KW-1185">Reference proteome</keyword>
<evidence type="ECO:0000313" key="2">
    <source>
        <dbReference type="EMBL" id="OEL13968.1"/>
    </source>
</evidence>
<dbReference type="Proteomes" id="UP000095767">
    <property type="component" value="Unassembled WGS sequence"/>
</dbReference>
<protein>
    <submittedName>
        <fullName evidence="2">Uncharacterized protein</fullName>
    </submittedName>
</protein>
<accession>A0A1E5UMC1</accession>